<dbReference type="GO" id="GO:0071949">
    <property type="term" value="F:FAD binding"/>
    <property type="evidence" value="ECO:0007669"/>
    <property type="project" value="InterPro"/>
</dbReference>
<dbReference type="InterPro" id="IPR050416">
    <property type="entry name" value="FAD-linked_Oxidoreductase"/>
</dbReference>
<evidence type="ECO:0000256" key="5">
    <source>
        <dbReference type="SAM" id="SignalP"/>
    </source>
</evidence>
<keyword evidence="3" id="KW-0274">FAD</keyword>
<reference evidence="7" key="1">
    <citation type="journal article" date="2020" name="Stud. Mycol.">
        <title>101 Dothideomycetes genomes: a test case for predicting lifestyles and emergence of pathogens.</title>
        <authorList>
            <person name="Haridas S."/>
            <person name="Albert R."/>
            <person name="Binder M."/>
            <person name="Bloem J."/>
            <person name="Labutti K."/>
            <person name="Salamov A."/>
            <person name="Andreopoulos B."/>
            <person name="Baker S."/>
            <person name="Barry K."/>
            <person name="Bills G."/>
            <person name="Bluhm B."/>
            <person name="Cannon C."/>
            <person name="Castanera R."/>
            <person name="Culley D."/>
            <person name="Daum C."/>
            <person name="Ezra D."/>
            <person name="Gonzalez J."/>
            <person name="Henrissat B."/>
            <person name="Kuo A."/>
            <person name="Liang C."/>
            <person name="Lipzen A."/>
            <person name="Lutzoni F."/>
            <person name="Magnuson J."/>
            <person name="Mondo S."/>
            <person name="Nolan M."/>
            <person name="Ohm R."/>
            <person name="Pangilinan J."/>
            <person name="Park H.-J."/>
            <person name="Ramirez L."/>
            <person name="Alfaro M."/>
            <person name="Sun H."/>
            <person name="Tritt A."/>
            <person name="Yoshinaga Y."/>
            <person name="Zwiers L.-H."/>
            <person name="Turgeon B."/>
            <person name="Goodwin S."/>
            <person name="Spatafora J."/>
            <person name="Crous P."/>
            <person name="Grigoriev I."/>
        </authorList>
    </citation>
    <scope>NUCLEOTIDE SEQUENCE</scope>
    <source>
        <strain evidence="7">CBS 113818</strain>
    </source>
</reference>
<gene>
    <name evidence="7" type="ORF">CC86DRAFT_360345</name>
</gene>
<comment type="similarity">
    <text evidence="1">Belongs to the oxygen-dependent FAD-linked oxidoreductase family.</text>
</comment>
<keyword evidence="5" id="KW-0732">Signal</keyword>
<feature type="signal peptide" evidence="5">
    <location>
        <begin position="1"/>
        <end position="21"/>
    </location>
</feature>
<dbReference type="PANTHER" id="PTHR42973:SF13">
    <property type="entry name" value="FAD-BINDING PCMH-TYPE DOMAIN-CONTAINING PROTEIN"/>
    <property type="match status" value="1"/>
</dbReference>
<dbReference type="InterPro" id="IPR016166">
    <property type="entry name" value="FAD-bd_PCMH"/>
</dbReference>
<dbReference type="InterPro" id="IPR006094">
    <property type="entry name" value="Oxid_FAD_bind_N"/>
</dbReference>
<dbReference type="SUPFAM" id="SSF56176">
    <property type="entry name" value="FAD-binding/transporter-associated domain-like"/>
    <property type="match status" value="1"/>
</dbReference>
<keyword evidence="2" id="KW-0285">Flavoprotein</keyword>
<feature type="domain" description="FAD-binding PCMH-type" evidence="6">
    <location>
        <begin position="65"/>
        <end position="237"/>
    </location>
</feature>
<dbReference type="Gene3D" id="3.30.465.10">
    <property type="match status" value="1"/>
</dbReference>
<sequence length="507" mass="54801">MARILSCTLAAFLLGVQLSTSAPTQETTQACTAIANALPGKVLTPGLLAQEYAYETQQYWNNALRTIHPACIVQPESAQDVSAVVKLLIKYPGVQFATRSGGHDPNVGHSTVEDGVVIAMTNLAGAIFDPATNLAYVKPGGEWNTAIGELEPSGHVIAGGRLGIVGVGGLLLQLGISFLSTQEGMAADNIIGWETVMANGSIVNVDAATHPDLAQAMRGSGSQFGIVTQYTVKTHPIGQVWGGLCLFDNSQSDKLYAALHNFMASGEQDPKAAIIFTDLILTAGLGTKLLFSFYDGPTPPTTGPFADFFKIPAIECLPRTQKYSELLFANGEFIRQTLSRSSFRTYTIPYIPTRPQMYAEIRNKFAKIVLPFLTPLRPTSEFSVDFQPLPSLIGAISESKGGNALGLTASDPDRLILEIQGIWQLPEDDAVAYDLSKQLTDWLDTVVPTWLDEAGMDRNMYLPLFMNDAAGDQPVTQSYKDYAKFKALQRQVDPEGLFSTRAGGFKY</sequence>
<dbReference type="InterPro" id="IPR016169">
    <property type="entry name" value="FAD-bd_PCMH_sub2"/>
</dbReference>
<proteinExistence type="inferred from homology"/>
<evidence type="ECO:0000256" key="3">
    <source>
        <dbReference type="ARBA" id="ARBA00022827"/>
    </source>
</evidence>
<dbReference type="OrthoDB" id="2151789at2759"/>
<name>A0A6A6ZI69_9PLEO</name>
<dbReference type="PANTHER" id="PTHR42973">
    <property type="entry name" value="BINDING OXIDOREDUCTASE, PUTATIVE (AFU_ORTHOLOGUE AFUA_1G17690)-RELATED"/>
    <property type="match status" value="1"/>
</dbReference>
<dbReference type="AlphaFoldDB" id="A0A6A6ZI69"/>
<dbReference type="InterPro" id="IPR036318">
    <property type="entry name" value="FAD-bd_PCMH-like_sf"/>
</dbReference>
<evidence type="ECO:0000256" key="4">
    <source>
        <dbReference type="ARBA" id="ARBA00023002"/>
    </source>
</evidence>
<organism evidence="7 8">
    <name type="scientific">Ophiobolus disseminans</name>
    <dbReference type="NCBI Taxonomy" id="1469910"/>
    <lineage>
        <taxon>Eukaryota</taxon>
        <taxon>Fungi</taxon>
        <taxon>Dikarya</taxon>
        <taxon>Ascomycota</taxon>
        <taxon>Pezizomycotina</taxon>
        <taxon>Dothideomycetes</taxon>
        <taxon>Pleosporomycetidae</taxon>
        <taxon>Pleosporales</taxon>
        <taxon>Pleosporineae</taxon>
        <taxon>Phaeosphaeriaceae</taxon>
        <taxon>Ophiobolus</taxon>
    </lineage>
</organism>
<dbReference type="GO" id="GO:0016491">
    <property type="term" value="F:oxidoreductase activity"/>
    <property type="evidence" value="ECO:0007669"/>
    <property type="project" value="UniProtKB-KW"/>
</dbReference>
<dbReference type="EMBL" id="MU006240">
    <property type="protein sequence ID" value="KAF2820568.1"/>
    <property type="molecule type" value="Genomic_DNA"/>
</dbReference>
<evidence type="ECO:0000256" key="2">
    <source>
        <dbReference type="ARBA" id="ARBA00022630"/>
    </source>
</evidence>
<keyword evidence="4" id="KW-0560">Oxidoreductase</keyword>
<dbReference type="PROSITE" id="PS51387">
    <property type="entry name" value="FAD_PCMH"/>
    <property type="match status" value="1"/>
</dbReference>
<evidence type="ECO:0000313" key="7">
    <source>
        <dbReference type="EMBL" id="KAF2820568.1"/>
    </source>
</evidence>
<keyword evidence="8" id="KW-1185">Reference proteome</keyword>
<accession>A0A6A6ZI69</accession>
<protein>
    <submittedName>
        <fullName evidence="7">FAD binding domain-containing protein</fullName>
    </submittedName>
</protein>
<evidence type="ECO:0000313" key="8">
    <source>
        <dbReference type="Proteomes" id="UP000799424"/>
    </source>
</evidence>
<feature type="chain" id="PRO_5025694943" evidence="5">
    <location>
        <begin position="22"/>
        <end position="507"/>
    </location>
</feature>
<evidence type="ECO:0000256" key="1">
    <source>
        <dbReference type="ARBA" id="ARBA00005466"/>
    </source>
</evidence>
<dbReference type="Pfam" id="PF01565">
    <property type="entry name" value="FAD_binding_4"/>
    <property type="match status" value="1"/>
</dbReference>
<dbReference type="Proteomes" id="UP000799424">
    <property type="component" value="Unassembled WGS sequence"/>
</dbReference>
<evidence type="ECO:0000259" key="6">
    <source>
        <dbReference type="PROSITE" id="PS51387"/>
    </source>
</evidence>